<dbReference type="GO" id="GO:0016413">
    <property type="term" value="F:O-acetyltransferase activity"/>
    <property type="evidence" value="ECO:0007669"/>
    <property type="project" value="TreeGrafter"/>
</dbReference>
<feature type="transmembrane region" description="Helical" evidence="7">
    <location>
        <begin position="89"/>
        <end position="109"/>
    </location>
</feature>
<feature type="transmembrane region" description="Helical" evidence="7">
    <location>
        <begin position="133"/>
        <end position="154"/>
    </location>
</feature>
<evidence type="ECO:0000256" key="6">
    <source>
        <dbReference type="ARBA" id="ARBA00023136"/>
    </source>
</evidence>
<dbReference type="PANTHER" id="PTHR40074:SF2">
    <property type="entry name" value="O-ACETYLTRANSFERASE WECH"/>
    <property type="match status" value="1"/>
</dbReference>
<dbReference type="Pfam" id="PF01757">
    <property type="entry name" value="Acyl_transf_3"/>
    <property type="match status" value="1"/>
</dbReference>
<dbReference type="PANTHER" id="PTHR40074">
    <property type="entry name" value="O-ACETYLTRANSFERASE WECH"/>
    <property type="match status" value="1"/>
</dbReference>
<dbReference type="InterPro" id="IPR002656">
    <property type="entry name" value="Acyl_transf_3_dom"/>
</dbReference>
<evidence type="ECO:0000256" key="2">
    <source>
        <dbReference type="ARBA" id="ARBA00007400"/>
    </source>
</evidence>
<dbReference type="Proteomes" id="UP000006048">
    <property type="component" value="Chromosome"/>
</dbReference>
<evidence type="ECO:0000313" key="10">
    <source>
        <dbReference type="Proteomes" id="UP000006048"/>
    </source>
</evidence>
<protein>
    <recommendedName>
        <fullName evidence="8">Acyltransferase 3 domain-containing protein</fullName>
    </recommendedName>
</protein>
<evidence type="ECO:0000256" key="7">
    <source>
        <dbReference type="SAM" id="Phobius"/>
    </source>
</evidence>
<sequence length="363" mass="40904">MPRSLTDLYKIIAAIAVVGIHATSQSETRFASAHDFNSLDFLSVVVNQWARFSVPLFIYFSGYGLTISQKQNEDSGIFRTWLTFLSRRLPTILVPYLFFSGLALVLEFHSYNGPANELWISIATKLRTGGADYHLYFLVILAQCYLLFPLLSGFARQKTTAFTFATWLALILVSGLLYKGSSEILLGKLGAAHPGWHASFVVYWLPYFMLGVLHAIEPPRPVHRVAINIALIAAQAIVLLEYIHYSWQGTPVDYYNHFSRPSVMFYALVVIWWLHSLRTSPLGRGAERIAPLTFSVYLIHPQVLRLVTNYLPGLPTLFGWMFVVITTFVLVYGLTLLTNKAHEKGPGFLTGPVQILQRCLGLR</sequence>
<dbReference type="KEGG" id="tpx:Turpa_1951"/>
<gene>
    <name evidence="9" type="ordered locus">Turpa_1951</name>
</gene>
<comment type="subcellular location">
    <subcellularLocation>
        <location evidence="1">Cell membrane</location>
        <topology evidence="1">Multi-pass membrane protein</topology>
    </subcellularLocation>
</comment>
<evidence type="ECO:0000313" key="9">
    <source>
        <dbReference type="EMBL" id="AFM12598.1"/>
    </source>
</evidence>
<dbReference type="OrthoDB" id="569695at2"/>
<feature type="transmembrane region" description="Helical" evidence="7">
    <location>
        <begin position="198"/>
        <end position="216"/>
    </location>
</feature>
<keyword evidence="4 7" id="KW-0812">Transmembrane</keyword>
<feature type="domain" description="Acyltransferase 3" evidence="8">
    <location>
        <begin position="7"/>
        <end position="334"/>
    </location>
</feature>
<comment type="similarity">
    <text evidence="2">Belongs to the acyltransferase 3 family.</text>
</comment>
<keyword evidence="6 7" id="KW-0472">Membrane</keyword>
<dbReference type="EMBL" id="CP002959">
    <property type="protein sequence ID" value="AFM12598.1"/>
    <property type="molecule type" value="Genomic_DNA"/>
</dbReference>
<evidence type="ECO:0000256" key="5">
    <source>
        <dbReference type="ARBA" id="ARBA00022989"/>
    </source>
</evidence>
<proteinExistence type="inferred from homology"/>
<accession>I4B5P1</accession>
<dbReference type="STRING" id="869212.Turpa_1951"/>
<dbReference type="RefSeq" id="WP_014803105.1">
    <property type="nucleotide sequence ID" value="NC_018020.1"/>
</dbReference>
<keyword evidence="3" id="KW-1003">Cell membrane</keyword>
<organism evidence="9 10">
    <name type="scientific">Turneriella parva (strain ATCC BAA-1111 / DSM 21527 / NCTC 11395 / H)</name>
    <name type="common">Leptospira parva</name>
    <dbReference type="NCBI Taxonomy" id="869212"/>
    <lineage>
        <taxon>Bacteria</taxon>
        <taxon>Pseudomonadati</taxon>
        <taxon>Spirochaetota</taxon>
        <taxon>Spirochaetia</taxon>
        <taxon>Leptospirales</taxon>
        <taxon>Leptospiraceae</taxon>
        <taxon>Turneriella</taxon>
    </lineage>
</organism>
<evidence type="ECO:0000256" key="1">
    <source>
        <dbReference type="ARBA" id="ARBA00004651"/>
    </source>
</evidence>
<name>I4B5P1_TURPD</name>
<dbReference type="HOGENOM" id="CLU_047714_1_0_12"/>
<keyword evidence="10" id="KW-1185">Reference proteome</keyword>
<dbReference type="GO" id="GO:0005886">
    <property type="term" value="C:plasma membrane"/>
    <property type="evidence" value="ECO:0007669"/>
    <property type="project" value="UniProtKB-SubCell"/>
</dbReference>
<feature type="transmembrane region" description="Helical" evidence="7">
    <location>
        <begin position="161"/>
        <end position="178"/>
    </location>
</feature>
<reference evidence="9 10" key="1">
    <citation type="submission" date="2012-06" db="EMBL/GenBank/DDBJ databases">
        <title>The complete chromosome of genome of Turneriella parva DSM 21527.</title>
        <authorList>
            <consortium name="US DOE Joint Genome Institute (JGI-PGF)"/>
            <person name="Lucas S."/>
            <person name="Han J."/>
            <person name="Lapidus A."/>
            <person name="Bruce D."/>
            <person name="Goodwin L."/>
            <person name="Pitluck S."/>
            <person name="Peters L."/>
            <person name="Kyrpides N."/>
            <person name="Mavromatis K."/>
            <person name="Ivanova N."/>
            <person name="Mikhailova N."/>
            <person name="Chertkov O."/>
            <person name="Detter J.C."/>
            <person name="Tapia R."/>
            <person name="Han C."/>
            <person name="Land M."/>
            <person name="Hauser L."/>
            <person name="Markowitz V."/>
            <person name="Cheng J.-F."/>
            <person name="Hugenholtz P."/>
            <person name="Woyke T."/>
            <person name="Wu D."/>
            <person name="Gronow S."/>
            <person name="Wellnitz S."/>
            <person name="Brambilla E."/>
            <person name="Klenk H.-P."/>
            <person name="Eisen J.A."/>
        </authorList>
    </citation>
    <scope>NUCLEOTIDE SEQUENCE [LARGE SCALE GENOMIC DNA]</scope>
    <source>
        <strain evidence="10">ATCC BAA-1111 / DSM 21527 / NCTC 11395 / H</strain>
    </source>
</reference>
<feature type="transmembrane region" description="Helical" evidence="7">
    <location>
        <begin position="49"/>
        <end position="68"/>
    </location>
</feature>
<evidence type="ECO:0000259" key="8">
    <source>
        <dbReference type="Pfam" id="PF01757"/>
    </source>
</evidence>
<feature type="transmembrane region" description="Helical" evidence="7">
    <location>
        <begin position="225"/>
        <end position="245"/>
    </location>
</feature>
<evidence type="ECO:0000256" key="3">
    <source>
        <dbReference type="ARBA" id="ARBA00022475"/>
    </source>
</evidence>
<dbReference type="GO" id="GO:0009246">
    <property type="term" value="P:enterobacterial common antigen biosynthetic process"/>
    <property type="evidence" value="ECO:0007669"/>
    <property type="project" value="TreeGrafter"/>
</dbReference>
<feature type="transmembrane region" description="Helical" evidence="7">
    <location>
        <begin position="317"/>
        <end position="337"/>
    </location>
</feature>
<evidence type="ECO:0000256" key="4">
    <source>
        <dbReference type="ARBA" id="ARBA00022692"/>
    </source>
</evidence>
<keyword evidence="5 7" id="KW-1133">Transmembrane helix</keyword>
<dbReference type="AlphaFoldDB" id="I4B5P1"/>